<dbReference type="Proteomes" id="UP000032360">
    <property type="component" value="Unassembled WGS sequence"/>
</dbReference>
<keyword evidence="2" id="KW-1185">Reference proteome</keyword>
<evidence type="ECO:0000313" key="1">
    <source>
        <dbReference type="EMBL" id="KJF15824.1"/>
    </source>
</evidence>
<evidence type="ECO:0008006" key="3">
    <source>
        <dbReference type="Google" id="ProtNLM"/>
    </source>
</evidence>
<reference evidence="1 2" key="1">
    <citation type="submission" date="2015-01" db="EMBL/GenBank/DDBJ databases">
        <title>Draft genome of the acidophilic iron oxidizer Acidithrix ferrooxidans strain Py-F3.</title>
        <authorList>
            <person name="Poehlein A."/>
            <person name="Eisen S."/>
            <person name="Schloemann M."/>
            <person name="Johnson B.D."/>
            <person name="Daniel R."/>
            <person name="Muehling M."/>
        </authorList>
    </citation>
    <scope>NUCLEOTIDE SEQUENCE [LARGE SCALE GENOMIC DNA]</scope>
    <source>
        <strain evidence="1 2">Py-F3</strain>
    </source>
</reference>
<organism evidence="1 2">
    <name type="scientific">Acidithrix ferrooxidans</name>
    <dbReference type="NCBI Taxonomy" id="1280514"/>
    <lineage>
        <taxon>Bacteria</taxon>
        <taxon>Bacillati</taxon>
        <taxon>Actinomycetota</taxon>
        <taxon>Acidimicrobiia</taxon>
        <taxon>Acidimicrobiales</taxon>
        <taxon>Acidimicrobiaceae</taxon>
        <taxon>Acidithrix</taxon>
    </lineage>
</organism>
<dbReference type="AlphaFoldDB" id="A0A0D8HD62"/>
<dbReference type="STRING" id="1280514.AXFE_33070"/>
<name>A0A0D8HD62_9ACTN</name>
<dbReference type="EMBL" id="JXYS01000117">
    <property type="protein sequence ID" value="KJF15824.1"/>
    <property type="molecule type" value="Genomic_DNA"/>
</dbReference>
<accession>A0A0D8HD62</accession>
<evidence type="ECO:0000313" key="2">
    <source>
        <dbReference type="Proteomes" id="UP000032360"/>
    </source>
</evidence>
<sequence>MGVRQTWLYCQLRRLKCPIHGVITESVPFARPVGESRFTRDFEHLVAWCTSKMDKTTVTKLTGIAFQDGRDDLRAGGG</sequence>
<comment type="caution">
    <text evidence="1">The sequence shown here is derived from an EMBL/GenBank/DDBJ whole genome shotgun (WGS) entry which is preliminary data.</text>
</comment>
<protein>
    <recommendedName>
        <fullName evidence="3">Transposase</fullName>
    </recommendedName>
</protein>
<proteinExistence type="predicted"/>
<gene>
    <name evidence="1" type="ORF">AXFE_33070</name>
</gene>